<organism evidence="7 8">
    <name type="scientific">Pacificimonas flava</name>
    <dbReference type="NCBI Taxonomy" id="1234595"/>
    <lineage>
        <taxon>Bacteria</taxon>
        <taxon>Pseudomonadati</taxon>
        <taxon>Pseudomonadota</taxon>
        <taxon>Alphaproteobacteria</taxon>
        <taxon>Sphingomonadales</taxon>
        <taxon>Sphingosinicellaceae</taxon>
        <taxon>Pacificimonas</taxon>
    </lineage>
</organism>
<dbReference type="Proteomes" id="UP000198462">
    <property type="component" value="Unassembled WGS sequence"/>
</dbReference>
<dbReference type="RefSeq" id="WP_088711616.1">
    <property type="nucleotide sequence ID" value="NZ_NFZT01000001.1"/>
</dbReference>
<evidence type="ECO:0000256" key="5">
    <source>
        <dbReference type="ARBA" id="ARBA00023136"/>
    </source>
</evidence>
<keyword evidence="5 6" id="KW-0472">Membrane</keyword>
<evidence type="ECO:0000256" key="2">
    <source>
        <dbReference type="ARBA" id="ARBA00022475"/>
    </source>
</evidence>
<keyword evidence="8" id="KW-1185">Reference proteome</keyword>
<name>A0A219B3R0_9SPHN</name>
<sequence>MASKQLGSAATFLGGVAALFLAREVGVILALTTGLPVPAAVLGLLLIALASGVSPWLRRLLAAASSLFVRWLGAFIVPPFVGLAMFLPLLGDHGPVVFGILVLTTLLGAGTTAGCYLLFRSRGVRA</sequence>
<keyword evidence="4 6" id="KW-1133">Transmembrane helix</keyword>
<accession>A0A219B3R0</accession>
<evidence type="ECO:0000256" key="6">
    <source>
        <dbReference type="SAM" id="Phobius"/>
    </source>
</evidence>
<dbReference type="EMBL" id="NFZT01000001">
    <property type="protein sequence ID" value="OWV32824.1"/>
    <property type="molecule type" value="Genomic_DNA"/>
</dbReference>
<keyword evidence="2" id="KW-1003">Cell membrane</keyword>
<comment type="subcellular location">
    <subcellularLocation>
        <location evidence="1">Cell membrane</location>
        <topology evidence="1">Multi-pass membrane protein</topology>
    </subcellularLocation>
</comment>
<evidence type="ECO:0000256" key="1">
    <source>
        <dbReference type="ARBA" id="ARBA00004651"/>
    </source>
</evidence>
<comment type="caution">
    <text evidence="7">The sequence shown here is derived from an EMBL/GenBank/DDBJ whole genome shotgun (WGS) entry which is preliminary data.</text>
</comment>
<dbReference type="Pfam" id="PF03788">
    <property type="entry name" value="LrgA"/>
    <property type="match status" value="1"/>
</dbReference>
<keyword evidence="3 6" id="KW-0812">Transmembrane</keyword>
<dbReference type="InterPro" id="IPR005538">
    <property type="entry name" value="LrgA/CidA"/>
</dbReference>
<gene>
    <name evidence="7" type="ORF">B5C34_04730</name>
</gene>
<evidence type="ECO:0008006" key="9">
    <source>
        <dbReference type="Google" id="ProtNLM"/>
    </source>
</evidence>
<feature type="transmembrane region" description="Helical" evidence="6">
    <location>
        <begin position="69"/>
        <end position="90"/>
    </location>
</feature>
<reference evidence="8" key="1">
    <citation type="submission" date="2017-05" db="EMBL/GenBank/DDBJ databases">
        <authorList>
            <person name="Lin X."/>
        </authorList>
    </citation>
    <scope>NUCLEOTIDE SEQUENCE [LARGE SCALE GENOMIC DNA]</scope>
    <source>
        <strain evidence="8">JLT2012</strain>
    </source>
</reference>
<evidence type="ECO:0000313" key="8">
    <source>
        <dbReference type="Proteomes" id="UP000198462"/>
    </source>
</evidence>
<feature type="transmembrane region" description="Helical" evidence="6">
    <location>
        <begin position="38"/>
        <end position="57"/>
    </location>
</feature>
<proteinExistence type="predicted"/>
<evidence type="ECO:0000313" key="7">
    <source>
        <dbReference type="EMBL" id="OWV32824.1"/>
    </source>
</evidence>
<feature type="transmembrane region" description="Helical" evidence="6">
    <location>
        <begin position="96"/>
        <end position="119"/>
    </location>
</feature>
<evidence type="ECO:0000256" key="3">
    <source>
        <dbReference type="ARBA" id="ARBA00022692"/>
    </source>
</evidence>
<evidence type="ECO:0000256" key="4">
    <source>
        <dbReference type="ARBA" id="ARBA00022989"/>
    </source>
</evidence>
<protein>
    <recommendedName>
        <fullName evidence="9">CidA/LrgA family protein</fullName>
    </recommendedName>
</protein>
<dbReference type="GO" id="GO:0005886">
    <property type="term" value="C:plasma membrane"/>
    <property type="evidence" value="ECO:0007669"/>
    <property type="project" value="UniProtKB-SubCell"/>
</dbReference>
<dbReference type="AlphaFoldDB" id="A0A219B3R0"/>